<dbReference type="EMBL" id="CP017825">
    <property type="protein sequence ID" value="APA14321.1"/>
    <property type="molecule type" value="Genomic_DNA"/>
</dbReference>
<dbReference type="InterPro" id="IPR013894">
    <property type="entry name" value="RMI1_OB"/>
</dbReference>
<dbReference type="Gene3D" id="2.40.50.770">
    <property type="entry name" value="RecQ-mediated genome instability protein Rmi1, C-terminal domain"/>
    <property type="match status" value="1"/>
</dbReference>
<gene>
    <name evidence="2" type="ORF">sscle_12g090910</name>
</gene>
<dbReference type="Proteomes" id="UP000177798">
    <property type="component" value="Chromosome 12"/>
</dbReference>
<dbReference type="Pfam" id="PF08585">
    <property type="entry name" value="RMI1_N_C"/>
    <property type="match status" value="1"/>
</dbReference>
<proteinExistence type="predicted"/>
<dbReference type="InterPro" id="IPR042470">
    <property type="entry name" value="RMI1_N_C_sf"/>
</dbReference>
<dbReference type="VEuPathDB" id="FungiDB:sscle_12g090910"/>
<organism evidence="2 3">
    <name type="scientific">Sclerotinia sclerotiorum (strain ATCC 18683 / 1980 / Ss-1)</name>
    <name type="common">White mold</name>
    <name type="synonym">Whetzelinia sclerotiorum</name>
    <dbReference type="NCBI Taxonomy" id="665079"/>
    <lineage>
        <taxon>Eukaryota</taxon>
        <taxon>Fungi</taxon>
        <taxon>Dikarya</taxon>
        <taxon>Ascomycota</taxon>
        <taxon>Pezizomycotina</taxon>
        <taxon>Leotiomycetes</taxon>
        <taxon>Helotiales</taxon>
        <taxon>Sclerotiniaceae</taxon>
        <taxon>Sclerotinia</taxon>
    </lineage>
</organism>
<feature type="domain" description="RecQ mediated genome instability protein 1 OB-fold" evidence="1">
    <location>
        <begin position="76"/>
        <end position="252"/>
    </location>
</feature>
<accession>A0A1D9QHE5</accession>
<sequence>MTTTPPLPIPIPPLLLSTLKIQHLPTPSFHFLHPIISPPSQRPPPLPALIATTKHRLLSSSLTVPNLLDPSTHSFPTDINNPLIRERILHIQIPVQVLDIIDIGISRGELLGNLVGERMGERRRGREVIRVVDEDDSEVGLDARDVGSLSSTAQVRNRPVTATAETETKGPFKLLLQDHKGVHVYAFTTSETCNAHPGSVQKIALPPCMQMGCKMMLLPGTRVCRGMVCIEGETCVVLGGRIEGLDREWREGWEERVRGEVERMRG</sequence>
<reference evidence="3" key="1">
    <citation type="journal article" date="2017" name="Genome Biol. Evol.">
        <title>The complete genome sequence of the phytopathogenic fungus Sclerotinia sclerotiorum reveals insights into the genome architecture of broad host range pathogens.</title>
        <authorList>
            <person name="Derbyshire M."/>
            <person name="Denton-Giles M."/>
            <person name="Hegedus D."/>
            <person name="Seifbarghy S."/>
            <person name="Rollins J."/>
            <person name="van Kan J."/>
            <person name="Seidl M.F."/>
            <person name="Faino L."/>
            <person name="Mbengue M."/>
            <person name="Navaud O."/>
            <person name="Raffaele S."/>
            <person name="Hammond-Kosack K."/>
            <person name="Heard S."/>
            <person name="Oliver R."/>
        </authorList>
    </citation>
    <scope>NUCLEOTIDE SEQUENCE [LARGE SCALE GENOMIC DNA]</scope>
    <source>
        <strain evidence="3">ATCC 18683 / 1980 / Ss-1</strain>
    </source>
</reference>
<dbReference type="OrthoDB" id="341511at2759"/>
<evidence type="ECO:0000313" key="3">
    <source>
        <dbReference type="Proteomes" id="UP000177798"/>
    </source>
</evidence>
<dbReference type="AlphaFoldDB" id="A0A1D9QHE5"/>
<name>A0A1D9QHE5_SCLS1</name>
<evidence type="ECO:0000313" key="2">
    <source>
        <dbReference type="EMBL" id="APA14321.1"/>
    </source>
</evidence>
<protein>
    <recommendedName>
        <fullName evidence="1">RecQ mediated genome instability protein 1 OB-fold domain-containing protein</fullName>
    </recommendedName>
</protein>
<evidence type="ECO:0000259" key="1">
    <source>
        <dbReference type="Pfam" id="PF08585"/>
    </source>
</evidence>